<dbReference type="SMART" id="SM00647">
    <property type="entry name" value="IBR"/>
    <property type="match status" value="1"/>
</dbReference>
<keyword evidence="5" id="KW-0479">Metal-binding</keyword>
<dbReference type="InterPro" id="IPR044066">
    <property type="entry name" value="TRIAD_supradom"/>
</dbReference>
<dbReference type="GO" id="GO:0016567">
    <property type="term" value="P:protein ubiquitination"/>
    <property type="evidence" value="ECO:0007669"/>
    <property type="project" value="InterPro"/>
</dbReference>
<dbReference type="EMBL" id="CAJVPL010000662">
    <property type="protein sequence ID" value="CAG8519249.1"/>
    <property type="molecule type" value="Genomic_DNA"/>
</dbReference>
<organism evidence="11 12">
    <name type="scientific">Ambispora gerdemannii</name>
    <dbReference type="NCBI Taxonomy" id="144530"/>
    <lineage>
        <taxon>Eukaryota</taxon>
        <taxon>Fungi</taxon>
        <taxon>Fungi incertae sedis</taxon>
        <taxon>Mucoromycota</taxon>
        <taxon>Glomeromycotina</taxon>
        <taxon>Glomeromycetes</taxon>
        <taxon>Archaeosporales</taxon>
        <taxon>Ambisporaceae</taxon>
        <taxon>Ambispora</taxon>
    </lineage>
</organism>
<reference evidence="11" key="1">
    <citation type="submission" date="2021-06" db="EMBL/GenBank/DDBJ databases">
        <authorList>
            <person name="Kallberg Y."/>
            <person name="Tangrot J."/>
            <person name="Rosling A."/>
        </authorList>
    </citation>
    <scope>NUCLEOTIDE SEQUENCE</scope>
    <source>
        <strain evidence="11">MT106</strain>
    </source>
</reference>
<keyword evidence="12" id="KW-1185">Reference proteome</keyword>
<dbReference type="Gene3D" id="1.20.120.1750">
    <property type="match status" value="1"/>
</dbReference>
<name>A0A9N9A7B9_9GLOM</name>
<keyword evidence="6" id="KW-0677">Repeat</keyword>
<keyword evidence="7" id="KW-0863">Zinc-finger</keyword>
<accession>A0A9N9A7B9</accession>
<dbReference type="Pfam" id="PF01485">
    <property type="entry name" value="IBR"/>
    <property type="match status" value="1"/>
</dbReference>
<evidence type="ECO:0000313" key="12">
    <source>
        <dbReference type="Proteomes" id="UP000789831"/>
    </source>
</evidence>
<evidence type="ECO:0000256" key="1">
    <source>
        <dbReference type="ARBA" id="ARBA00001798"/>
    </source>
</evidence>
<dbReference type="InterPro" id="IPR054694">
    <property type="entry name" value="Parkin-like_IBR"/>
</dbReference>
<evidence type="ECO:0000313" key="11">
    <source>
        <dbReference type="EMBL" id="CAG8519249.1"/>
    </source>
</evidence>
<gene>
    <name evidence="11" type="ORF">AGERDE_LOCUS5148</name>
</gene>
<evidence type="ECO:0000256" key="8">
    <source>
        <dbReference type="ARBA" id="ARBA00022786"/>
    </source>
</evidence>
<evidence type="ECO:0000256" key="9">
    <source>
        <dbReference type="ARBA" id="ARBA00022833"/>
    </source>
</evidence>
<comment type="pathway">
    <text evidence="2">Protein modification; protein ubiquitination.</text>
</comment>
<dbReference type="AlphaFoldDB" id="A0A9N9A7B9"/>
<proteinExistence type="predicted"/>
<evidence type="ECO:0000256" key="6">
    <source>
        <dbReference type="ARBA" id="ARBA00022737"/>
    </source>
</evidence>
<evidence type="ECO:0000256" key="3">
    <source>
        <dbReference type="ARBA" id="ARBA00012251"/>
    </source>
</evidence>
<dbReference type="Proteomes" id="UP000789831">
    <property type="component" value="Unassembled WGS sequence"/>
</dbReference>
<keyword evidence="4" id="KW-0808">Transferase</keyword>
<evidence type="ECO:0000256" key="5">
    <source>
        <dbReference type="ARBA" id="ARBA00022723"/>
    </source>
</evidence>
<comment type="caution">
    <text evidence="11">The sequence shown here is derived from an EMBL/GenBank/DDBJ whole genome shotgun (WGS) entry which is preliminary data.</text>
</comment>
<dbReference type="SUPFAM" id="SSF57850">
    <property type="entry name" value="RING/U-box"/>
    <property type="match status" value="2"/>
</dbReference>
<evidence type="ECO:0000259" key="10">
    <source>
        <dbReference type="PROSITE" id="PS51873"/>
    </source>
</evidence>
<dbReference type="CDD" id="cd20335">
    <property type="entry name" value="BRcat_RBR"/>
    <property type="match status" value="1"/>
</dbReference>
<keyword evidence="9" id="KW-0862">Zinc</keyword>
<keyword evidence="8" id="KW-0833">Ubl conjugation pathway</keyword>
<dbReference type="Pfam" id="PF22605">
    <property type="entry name" value="IBR_2"/>
    <property type="match status" value="1"/>
</dbReference>
<dbReference type="GO" id="GO:0008270">
    <property type="term" value="F:zinc ion binding"/>
    <property type="evidence" value="ECO:0007669"/>
    <property type="project" value="UniProtKB-KW"/>
</dbReference>
<dbReference type="PROSITE" id="PS51873">
    <property type="entry name" value="TRIAD"/>
    <property type="match status" value="1"/>
</dbReference>
<feature type="domain" description="RING-type" evidence="10">
    <location>
        <begin position="1"/>
        <end position="148"/>
    </location>
</feature>
<protein>
    <recommendedName>
        <fullName evidence="3">RBR-type E3 ubiquitin transferase</fullName>
        <ecNumber evidence="3">2.3.2.31</ecNumber>
    </recommendedName>
</protein>
<dbReference type="InterPro" id="IPR031127">
    <property type="entry name" value="E3_UB_ligase_RBR"/>
</dbReference>
<sequence length="148" mass="17203">MITCPTSECTQQLEHHDVKRLAELEVFERFDTFSLREALRQMLEFRWCKSAGCGSGQIHFEGDEAPIMTCEACQKKSCYTHDIPWHEEMTCSEYDEMMKYAEAETATQEYLKRETKPCPKCGVHITKDGGCNHMSCKVSTCKYEFCWL</sequence>
<dbReference type="PANTHER" id="PTHR11685">
    <property type="entry name" value="RBR FAMILY RING FINGER AND IBR DOMAIN-CONTAINING"/>
    <property type="match status" value="1"/>
</dbReference>
<dbReference type="EC" id="2.3.2.31" evidence="3"/>
<dbReference type="InterPro" id="IPR002867">
    <property type="entry name" value="IBR_dom"/>
</dbReference>
<comment type="catalytic activity">
    <reaction evidence="1">
        <text>[E2 ubiquitin-conjugating enzyme]-S-ubiquitinyl-L-cysteine + [acceptor protein]-L-lysine = [E2 ubiquitin-conjugating enzyme]-L-cysteine + [acceptor protein]-N(6)-ubiquitinyl-L-lysine.</text>
        <dbReference type="EC" id="2.3.2.31"/>
    </reaction>
</comment>
<evidence type="ECO:0000256" key="7">
    <source>
        <dbReference type="ARBA" id="ARBA00022771"/>
    </source>
</evidence>
<dbReference type="OrthoDB" id="1431934at2759"/>
<dbReference type="GO" id="GO:0061630">
    <property type="term" value="F:ubiquitin protein ligase activity"/>
    <property type="evidence" value="ECO:0007669"/>
    <property type="project" value="UniProtKB-EC"/>
</dbReference>
<evidence type="ECO:0000256" key="4">
    <source>
        <dbReference type="ARBA" id="ARBA00022679"/>
    </source>
</evidence>
<evidence type="ECO:0000256" key="2">
    <source>
        <dbReference type="ARBA" id="ARBA00004906"/>
    </source>
</evidence>